<keyword evidence="5" id="KW-1185">Reference proteome</keyword>
<dbReference type="EMBL" id="JAAIUW010000011">
    <property type="protein sequence ID" value="KAF7809662.1"/>
    <property type="molecule type" value="Genomic_DNA"/>
</dbReference>
<evidence type="ECO:0000313" key="4">
    <source>
        <dbReference type="EMBL" id="KAF7809662.1"/>
    </source>
</evidence>
<evidence type="ECO:0000313" key="5">
    <source>
        <dbReference type="Proteomes" id="UP000634136"/>
    </source>
</evidence>
<gene>
    <name evidence="4" type="ORF">G2W53_036405</name>
</gene>
<organism evidence="4 5">
    <name type="scientific">Senna tora</name>
    <dbReference type="NCBI Taxonomy" id="362788"/>
    <lineage>
        <taxon>Eukaryota</taxon>
        <taxon>Viridiplantae</taxon>
        <taxon>Streptophyta</taxon>
        <taxon>Embryophyta</taxon>
        <taxon>Tracheophyta</taxon>
        <taxon>Spermatophyta</taxon>
        <taxon>Magnoliopsida</taxon>
        <taxon>eudicotyledons</taxon>
        <taxon>Gunneridae</taxon>
        <taxon>Pentapetalae</taxon>
        <taxon>rosids</taxon>
        <taxon>fabids</taxon>
        <taxon>Fabales</taxon>
        <taxon>Fabaceae</taxon>
        <taxon>Caesalpinioideae</taxon>
        <taxon>Cassia clade</taxon>
        <taxon>Senna</taxon>
    </lineage>
</organism>
<dbReference type="GO" id="GO:0009903">
    <property type="term" value="P:chloroplast avoidance movement"/>
    <property type="evidence" value="ECO:0007669"/>
    <property type="project" value="TreeGrafter"/>
</dbReference>
<accession>A0A834W524</accession>
<proteinExistence type="inferred from homology"/>
<name>A0A834W524_9FABA</name>
<keyword evidence="2 3" id="KW-0175">Coiled coil</keyword>
<evidence type="ECO:0000256" key="1">
    <source>
        <dbReference type="ARBA" id="ARBA00005485"/>
    </source>
</evidence>
<dbReference type="AlphaFoldDB" id="A0A834W524"/>
<comment type="caution">
    <text evidence="4">The sequence shown here is derived from an EMBL/GenBank/DDBJ whole genome shotgun (WGS) entry which is preliminary data.</text>
</comment>
<dbReference type="PANTHER" id="PTHR32054">
    <property type="entry name" value="HEAVY CHAIN, PUTATIVE, EXPRESSED-RELATED-RELATED"/>
    <property type="match status" value="1"/>
</dbReference>
<evidence type="ECO:0000256" key="2">
    <source>
        <dbReference type="ARBA" id="ARBA00023054"/>
    </source>
</evidence>
<reference evidence="4" key="1">
    <citation type="submission" date="2020-09" db="EMBL/GenBank/DDBJ databases">
        <title>Genome-Enabled Discovery of Anthraquinone Biosynthesis in Senna tora.</title>
        <authorList>
            <person name="Kang S.-H."/>
            <person name="Pandey R.P."/>
            <person name="Lee C.-M."/>
            <person name="Sim J.-S."/>
            <person name="Jeong J.-T."/>
            <person name="Choi B.-S."/>
            <person name="Jung M."/>
            <person name="Ginzburg D."/>
            <person name="Zhao K."/>
            <person name="Won S.Y."/>
            <person name="Oh T.-J."/>
            <person name="Yu Y."/>
            <person name="Kim N.-H."/>
            <person name="Lee O.R."/>
            <person name="Lee T.-H."/>
            <person name="Bashyal P."/>
            <person name="Kim T.-S."/>
            <person name="Lee W.-H."/>
            <person name="Kawkins C."/>
            <person name="Kim C.-K."/>
            <person name="Kim J.S."/>
            <person name="Ahn B.O."/>
            <person name="Rhee S.Y."/>
            <person name="Sohng J.K."/>
        </authorList>
    </citation>
    <scope>NUCLEOTIDE SEQUENCE</scope>
    <source>
        <tissue evidence="4">Leaf</tissue>
    </source>
</reference>
<dbReference type="GO" id="GO:0005829">
    <property type="term" value="C:cytosol"/>
    <property type="evidence" value="ECO:0007669"/>
    <property type="project" value="TreeGrafter"/>
</dbReference>
<dbReference type="PANTHER" id="PTHR32054:SF23">
    <property type="entry name" value="WEB FAMILY PLANT PROTEIN"/>
    <property type="match status" value="1"/>
</dbReference>
<dbReference type="OrthoDB" id="4585693at2759"/>
<dbReference type="Proteomes" id="UP000634136">
    <property type="component" value="Unassembled WGS sequence"/>
</dbReference>
<protein>
    <submittedName>
        <fullName evidence="4">WEB family protein</fullName>
    </submittedName>
</protein>
<comment type="similarity">
    <text evidence="1">Belongs to the WEB family.</text>
</comment>
<sequence length="229" mass="26297">MERKETEVVAMMGRAEIDTRPPFSSVKQAVMLFGERVLAGEIYASKLKEITQMRGEGSVIGGGHHQSRIKALTAELEETKQSLEKAKEEASLMERCIQSLKEEMERTKKELREAKARELVLLQNRQEPENMEDLKFIENNVKAHISTKQQELSEENDEEYNFQKKRFVKFASPHALAKVINSGGDNKDHHHEVLERDASMKKVKRKPIMPLIGSWLFAKRKEGVQSPRV</sequence>
<feature type="coiled-coil region" evidence="3">
    <location>
        <begin position="69"/>
        <end position="124"/>
    </location>
</feature>
<dbReference type="GO" id="GO:0009904">
    <property type="term" value="P:chloroplast accumulation movement"/>
    <property type="evidence" value="ECO:0007669"/>
    <property type="project" value="TreeGrafter"/>
</dbReference>
<evidence type="ECO:0000256" key="3">
    <source>
        <dbReference type="SAM" id="Coils"/>
    </source>
</evidence>